<dbReference type="Proteomes" id="UP000198765">
    <property type="component" value="Chromosome I"/>
</dbReference>
<accession>A0A1A8ZME8</accession>
<proteinExistence type="predicted"/>
<sequence length="95" mass="10354">MRLGGGRVGRCDPTAGHTSGAPRGRLLKPYLGAVLPTLVITGLLTSARLVRDMAEDTLGLMRIQRIRAWYHRQFAGEHEFFADAVTSGGMQATWS</sequence>
<dbReference type="AlphaFoldDB" id="A0A1A8ZME8"/>
<protein>
    <submittedName>
        <fullName evidence="2">Uncharacterized protein</fullName>
    </submittedName>
</protein>
<reference evidence="2 3" key="1">
    <citation type="submission" date="2016-06" db="EMBL/GenBank/DDBJ databases">
        <authorList>
            <person name="Kjaerup R.B."/>
            <person name="Dalgaard T.S."/>
            <person name="Juul-Madsen H.R."/>
        </authorList>
    </citation>
    <scope>NUCLEOTIDE SEQUENCE [LARGE SCALE GENOMIC DNA]</scope>
    <source>
        <strain evidence="2 3">DSM 45248</strain>
    </source>
</reference>
<organism evidence="2 3">
    <name type="scientific">Micromonospora narathiwatensis</name>
    <dbReference type="NCBI Taxonomy" id="299146"/>
    <lineage>
        <taxon>Bacteria</taxon>
        <taxon>Bacillati</taxon>
        <taxon>Actinomycetota</taxon>
        <taxon>Actinomycetes</taxon>
        <taxon>Micromonosporales</taxon>
        <taxon>Micromonosporaceae</taxon>
        <taxon>Micromonospora</taxon>
    </lineage>
</organism>
<keyword evidence="3" id="KW-1185">Reference proteome</keyword>
<evidence type="ECO:0000256" key="1">
    <source>
        <dbReference type="SAM" id="MobiDB-lite"/>
    </source>
</evidence>
<gene>
    <name evidence="2" type="ORF">GA0070621_2228</name>
</gene>
<dbReference type="PATRIC" id="fig|299146.4.peg.2300"/>
<name>A0A1A8ZME8_9ACTN</name>
<evidence type="ECO:0000313" key="3">
    <source>
        <dbReference type="Proteomes" id="UP000198765"/>
    </source>
</evidence>
<evidence type="ECO:0000313" key="2">
    <source>
        <dbReference type="EMBL" id="SBT45038.1"/>
    </source>
</evidence>
<dbReference type="EMBL" id="LT594324">
    <property type="protein sequence ID" value="SBT45038.1"/>
    <property type="molecule type" value="Genomic_DNA"/>
</dbReference>
<feature type="region of interest" description="Disordered" evidence="1">
    <location>
        <begin position="1"/>
        <end position="20"/>
    </location>
</feature>